<keyword evidence="7 8" id="KW-0472">Membrane</keyword>
<keyword evidence="3" id="KW-0813">Transport</keyword>
<feature type="transmembrane region" description="Helical" evidence="8">
    <location>
        <begin position="266"/>
        <end position="287"/>
    </location>
</feature>
<dbReference type="InterPro" id="IPR000060">
    <property type="entry name" value="BCCT_transptr"/>
</dbReference>
<keyword evidence="6 8" id="KW-1133">Transmembrane helix</keyword>
<evidence type="ECO:0000256" key="3">
    <source>
        <dbReference type="ARBA" id="ARBA00022448"/>
    </source>
</evidence>
<dbReference type="NCBIfam" id="TIGR00842">
    <property type="entry name" value="bcct"/>
    <property type="match status" value="1"/>
</dbReference>
<reference evidence="9" key="2">
    <citation type="journal article" date="2021" name="PeerJ">
        <title>Extensive microbial diversity within the chicken gut microbiome revealed by metagenomics and culture.</title>
        <authorList>
            <person name="Gilroy R."/>
            <person name="Ravi A."/>
            <person name="Getino M."/>
            <person name="Pursley I."/>
            <person name="Horton D.L."/>
            <person name="Alikhan N.F."/>
            <person name="Baker D."/>
            <person name="Gharbi K."/>
            <person name="Hall N."/>
            <person name="Watson M."/>
            <person name="Adriaenssens E.M."/>
            <person name="Foster-Nyarko E."/>
            <person name="Jarju S."/>
            <person name="Secka A."/>
            <person name="Antonio M."/>
            <person name="Oren A."/>
            <person name="Chaudhuri R.R."/>
            <person name="La Ragione R."/>
            <person name="Hildebrand F."/>
            <person name="Pallen M.J."/>
        </authorList>
    </citation>
    <scope>NUCLEOTIDE SEQUENCE</scope>
    <source>
        <strain evidence="9">ChiBcec7-5410</strain>
    </source>
</reference>
<dbReference type="PANTHER" id="PTHR30047">
    <property type="entry name" value="HIGH-AFFINITY CHOLINE TRANSPORT PROTEIN-RELATED"/>
    <property type="match status" value="1"/>
</dbReference>
<feature type="transmembrane region" description="Helical" evidence="8">
    <location>
        <begin position="235"/>
        <end position="254"/>
    </location>
</feature>
<protein>
    <submittedName>
        <fullName evidence="9">BCCT family transporter</fullName>
    </submittedName>
</protein>
<evidence type="ECO:0000256" key="8">
    <source>
        <dbReference type="SAM" id="Phobius"/>
    </source>
</evidence>
<feature type="transmembrane region" description="Helical" evidence="8">
    <location>
        <begin position="55"/>
        <end position="75"/>
    </location>
</feature>
<evidence type="ECO:0000256" key="6">
    <source>
        <dbReference type="ARBA" id="ARBA00022989"/>
    </source>
</evidence>
<gene>
    <name evidence="9" type="ORF">IAC43_05495</name>
</gene>
<evidence type="ECO:0000256" key="4">
    <source>
        <dbReference type="ARBA" id="ARBA00022475"/>
    </source>
</evidence>
<organism evidence="9 10">
    <name type="scientific">Candidatus Faecivivens stercoripullorum</name>
    <dbReference type="NCBI Taxonomy" id="2840805"/>
    <lineage>
        <taxon>Bacteria</taxon>
        <taxon>Bacillati</taxon>
        <taxon>Bacillota</taxon>
        <taxon>Clostridia</taxon>
        <taxon>Eubacteriales</taxon>
        <taxon>Oscillospiraceae</taxon>
        <taxon>Oscillospiraceae incertae sedis</taxon>
        <taxon>Candidatus Faecivivens</taxon>
    </lineage>
</organism>
<comment type="caution">
    <text evidence="9">The sequence shown here is derived from an EMBL/GenBank/DDBJ whole genome shotgun (WGS) entry which is preliminary data.</text>
</comment>
<dbReference type="GO" id="GO:0005886">
    <property type="term" value="C:plasma membrane"/>
    <property type="evidence" value="ECO:0007669"/>
    <property type="project" value="UniProtKB-SubCell"/>
</dbReference>
<proteinExistence type="inferred from homology"/>
<dbReference type="Pfam" id="PF02028">
    <property type="entry name" value="BCCT"/>
    <property type="match status" value="1"/>
</dbReference>
<feature type="transmembrane region" description="Helical" evidence="8">
    <location>
        <begin position="145"/>
        <end position="166"/>
    </location>
</feature>
<feature type="transmembrane region" description="Helical" evidence="8">
    <location>
        <begin position="16"/>
        <end position="35"/>
    </location>
</feature>
<evidence type="ECO:0000313" key="9">
    <source>
        <dbReference type="EMBL" id="HIT94618.1"/>
    </source>
</evidence>
<feature type="transmembrane region" description="Helical" evidence="8">
    <location>
        <begin position="327"/>
        <end position="345"/>
    </location>
</feature>
<evidence type="ECO:0000256" key="7">
    <source>
        <dbReference type="ARBA" id="ARBA00023136"/>
    </source>
</evidence>
<evidence type="ECO:0000313" key="10">
    <source>
        <dbReference type="Proteomes" id="UP000824160"/>
    </source>
</evidence>
<feature type="transmembrane region" description="Helical" evidence="8">
    <location>
        <begin position="459"/>
        <end position="478"/>
    </location>
</feature>
<feature type="transmembrane region" description="Helical" evidence="8">
    <location>
        <begin position="196"/>
        <end position="215"/>
    </location>
</feature>
<dbReference type="Proteomes" id="UP000824160">
    <property type="component" value="Unassembled WGS sequence"/>
</dbReference>
<accession>A0A9D1KR27</accession>
<comment type="similarity">
    <text evidence="2">Belongs to the BCCT transporter (TC 2.A.15) family.</text>
</comment>
<comment type="subcellular location">
    <subcellularLocation>
        <location evidence="1">Cell membrane</location>
        <topology evidence="1">Multi-pass membrane protein</topology>
    </subcellularLocation>
</comment>
<sequence>MQKKNASPQKKQQIDWGITIFPLVAIVVLAVYLVLRPQQAEAAIGALRNLLVNDLGSIYMIFGLGVLVLSLGIAFSKYGNIRLGKREKPRYSTFTWGAMIFTSTMAADILYWSLCEWSYYYSETPFAMEGMTLAQKQDWASSYPLFHWGPIPWAFYILPAAAYGYMMHVKKSPRQRMSEACRPILGNRVDGKLGKAIDLFAIIGLLAATATTFSTATPLLSGALAKVTGIQESNLLSILVLVFIAVVFTLAVMFGMKGISKLSNICIGLFFSLMAIFLFCGPTKYIIETGITAIGNVAQNFISMSTWMDPLRLSGDGVAGFPQNWTIFYWAYWISWSVATPFFIGKISEGRTIRQTILGAYVAGVSATFLSFIVFGNFGLHLQVTGEADIASKILEESPSSAILAIFDHLPIPSVALILLVLAMVAFYASTFDALTMVIASYSVKNIEEDEEPSKKLRVFWSIVFIVLPIALLFNQSTLSMLQTLSICAAFPIMIIIGVIIAGFIRNLRRSRITECSGSKVDAQTEDNASDAEN</sequence>
<feature type="transmembrane region" description="Helical" evidence="8">
    <location>
        <begin position="415"/>
        <end position="439"/>
    </location>
</feature>
<dbReference type="AlphaFoldDB" id="A0A9D1KR27"/>
<keyword evidence="5 8" id="KW-0812">Transmembrane</keyword>
<dbReference type="EMBL" id="DVLW01000150">
    <property type="protein sequence ID" value="HIT94618.1"/>
    <property type="molecule type" value="Genomic_DNA"/>
</dbReference>
<feature type="transmembrane region" description="Helical" evidence="8">
    <location>
        <begin position="484"/>
        <end position="505"/>
    </location>
</feature>
<name>A0A9D1KR27_9FIRM</name>
<dbReference type="GO" id="GO:0022857">
    <property type="term" value="F:transmembrane transporter activity"/>
    <property type="evidence" value="ECO:0007669"/>
    <property type="project" value="InterPro"/>
</dbReference>
<evidence type="ECO:0000256" key="2">
    <source>
        <dbReference type="ARBA" id="ARBA00005658"/>
    </source>
</evidence>
<evidence type="ECO:0000256" key="1">
    <source>
        <dbReference type="ARBA" id="ARBA00004651"/>
    </source>
</evidence>
<dbReference type="PANTHER" id="PTHR30047:SF7">
    <property type="entry name" value="HIGH-AFFINITY CHOLINE TRANSPORT PROTEIN"/>
    <property type="match status" value="1"/>
</dbReference>
<keyword evidence="4" id="KW-1003">Cell membrane</keyword>
<feature type="transmembrane region" description="Helical" evidence="8">
    <location>
        <begin position="96"/>
        <end position="114"/>
    </location>
</feature>
<evidence type="ECO:0000256" key="5">
    <source>
        <dbReference type="ARBA" id="ARBA00022692"/>
    </source>
</evidence>
<feature type="transmembrane region" description="Helical" evidence="8">
    <location>
        <begin position="357"/>
        <end position="378"/>
    </location>
</feature>
<reference evidence="9" key="1">
    <citation type="submission" date="2020-10" db="EMBL/GenBank/DDBJ databases">
        <authorList>
            <person name="Gilroy R."/>
        </authorList>
    </citation>
    <scope>NUCLEOTIDE SEQUENCE</scope>
    <source>
        <strain evidence="9">ChiBcec7-5410</strain>
    </source>
</reference>